<evidence type="ECO:0000256" key="1">
    <source>
        <dbReference type="SAM" id="MobiDB-lite"/>
    </source>
</evidence>
<proteinExistence type="predicted"/>
<evidence type="ECO:0000313" key="3">
    <source>
        <dbReference type="Proteomes" id="UP000023152"/>
    </source>
</evidence>
<feature type="region of interest" description="Disordered" evidence="1">
    <location>
        <begin position="72"/>
        <end position="100"/>
    </location>
</feature>
<accession>X6N6H9</accession>
<keyword evidence="3" id="KW-1185">Reference proteome</keyword>
<dbReference type="Proteomes" id="UP000023152">
    <property type="component" value="Unassembled WGS sequence"/>
</dbReference>
<organism evidence="2 3">
    <name type="scientific">Reticulomyxa filosa</name>
    <dbReference type="NCBI Taxonomy" id="46433"/>
    <lineage>
        <taxon>Eukaryota</taxon>
        <taxon>Sar</taxon>
        <taxon>Rhizaria</taxon>
        <taxon>Retaria</taxon>
        <taxon>Foraminifera</taxon>
        <taxon>Monothalamids</taxon>
        <taxon>Reticulomyxidae</taxon>
        <taxon>Reticulomyxa</taxon>
    </lineage>
</organism>
<sequence length="100" mass="11770">MAHIYETLIQTGNPTSEGYDFDEEWTKDVENSEKHWTSFVKEYPKLKQHLKEYHQKGLEILSPIANLVQQGEERKKISTNSDKNETKQNKIKKKRNAPPK</sequence>
<evidence type="ECO:0000313" key="2">
    <source>
        <dbReference type="EMBL" id="ETO20882.1"/>
    </source>
</evidence>
<feature type="compositionally biased region" description="Basic and acidic residues" evidence="1">
    <location>
        <begin position="72"/>
        <end position="88"/>
    </location>
</feature>
<comment type="caution">
    <text evidence="2">The sequence shown here is derived from an EMBL/GenBank/DDBJ whole genome shotgun (WGS) entry which is preliminary data.</text>
</comment>
<reference evidence="2 3" key="1">
    <citation type="journal article" date="2013" name="Curr. Biol.">
        <title>The Genome of the Foraminiferan Reticulomyxa filosa.</title>
        <authorList>
            <person name="Glockner G."/>
            <person name="Hulsmann N."/>
            <person name="Schleicher M."/>
            <person name="Noegel A.A."/>
            <person name="Eichinger L."/>
            <person name="Gallinger C."/>
            <person name="Pawlowski J."/>
            <person name="Sierra R."/>
            <person name="Euteneuer U."/>
            <person name="Pillet L."/>
            <person name="Moustafa A."/>
            <person name="Platzer M."/>
            <person name="Groth M."/>
            <person name="Szafranski K."/>
            <person name="Schliwa M."/>
        </authorList>
    </citation>
    <scope>NUCLEOTIDE SEQUENCE [LARGE SCALE GENOMIC DNA]</scope>
</reference>
<feature type="compositionally biased region" description="Basic residues" evidence="1">
    <location>
        <begin position="89"/>
        <end position="100"/>
    </location>
</feature>
<dbReference type="EMBL" id="ASPP01012159">
    <property type="protein sequence ID" value="ETO20882.1"/>
    <property type="molecule type" value="Genomic_DNA"/>
</dbReference>
<protein>
    <submittedName>
        <fullName evidence="2">Uncharacterized protein</fullName>
    </submittedName>
</protein>
<name>X6N6H9_RETFI</name>
<gene>
    <name evidence="2" type="ORF">RFI_16327</name>
</gene>
<dbReference type="AlphaFoldDB" id="X6N6H9"/>